<protein>
    <submittedName>
        <fullName evidence="1">Uncharacterized protein</fullName>
    </submittedName>
</protein>
<dbReference type="EMBL" id="JAOB01000011">
    <property type="protein sequence ID" value="EUA73481.1"/>
    <property type="molecule type" value="Genomic_DNA"/>
</dbReference>
<dbReference type="AlphaFoldDB" id="X8DZR4"/>
<reference evidence="1" key="1">
    <citation type="submission" date="2014-01" db="EMBL/GenBank/DDBJ databases">
        <authorList>
            <person name="Brown-Elliot B."/>
            <person name="Wallace R."/>
            <person name="Lenaerts A."/>
            <person name="Ordway D."/>
            <person name="DeGroote M.A."/>
            <person name="Parker T."/>
            <person name="Sizemore C."/>
            <person name="Tallon L.J."/>
            <person name="Sadzewicz L.K."/>
            <person name="Sengamalay N."/>
            <person name="Fraser C.M."/>
            <person name="Hine E."/>
            <person name="Shefchek K.A."/>
            <person name="Das S.P."/>
            <person name="Tettelin H."/>
        </authorList>
    </citation>
    <scope>NUCLEOTIDE SEQUENCE [LARGE SCALE GENOMIC DNA]</scope>
    <source>
        <strain evidence="1">4042</strain>
    </source>
</reference>
<organism evidence="1">
    <name type="scientific">Mycobacterium xenopi 4042</name>
    <dbReference type="NCBI Taxonomy" id="1299334"/>
    <lineage>
        <taxon>Bacteria</taxon>
        <taxon>Bacillati</taxon>
        <taxon>Actinomycetota</taxon>
        <taxon>Actinomycetes</taxon>
        <taxon>Mycobacteriales</taxon>
        <taxon>Mycobacteriaceae</taxon>
        <taxon>Mycobacterium</taxon>
    </lineage>
</organism>
<accession>X8DZR4</accession>
<gene>
    <name evidence="1" type="ORF">I553_9637</name>
</gene>
<comment type="caution">
    <text evidence="1">The sequence shown here is derived from an EMBL/GenBank/DDBJ whole genome shotgun (WGS) entry which is preliminary data.</text>
</comment>
<name>X8DZR4_MYCXE</name>
<sequence length="156" mass="18051">MGALVSLQIDFRSLINYLDDLEPTFNPVEQRSPASITAPVKTYGDEIHEQIEKFMAKWMDRIEPPLFVALYLLHGTAMYPAVGQINNGINTIRQQGIPSITRPILDGQRPVTTPIRNMWNDVLRLRDEHLKLAHEHFSLERTEVEKYVRQNWTQSP</sequence>
<proteinExistence type="predicted"/>
<evidence type="ECO:0000313" key="1">
    <source>
        <dbReference type="EMBL" id="EUA73481.1"/>
    </source>
</evidence>